<gene>
    <name evidence="1" type="ORF">S03H2_09377</name>
</gene>
<comment type="caution">
    <text evidence="1">The sequence shown here is derived from an EMBL/GenBank/DDBJ whole genome shotgun (WGS) entry which is preliminary data.</text>
</comment>
<protein>
    <submittedName>
        <fullName evidence="1">Uncharacterized protein</fullName>
    </submittedName>
</protein>
<dbReference type="EMBL" id="BARU01004752">
    <property type="protein sequence ID" value="GAH23437.1"/>
    <property type="molecule type" value="Genomic_DNA"/>
</dbReference>
<organism evidence="1">
    <name type="scientific">marine sediment metagenome</name>
    <dbReference type="NCBI Taxonomy" id="412755"/>
    <lineage>
        <taxon>unclassified sequences</taxon>
        <taxon>metagenomes</taxon>
        <taxon>ecological metagenomes</taxon>
    </lineage>
</organism>
<reference evidence="1" key="1">
    <citation type="journal article" date="2014" name="Front. Microbiol.">
        <title>High frequency of phylogenetically diverse reductive dehalogenase-homologous genes in deep subseafloor sedimentary metagenomes.</title>
        <authorList>
            <person name="Kawai M."/>
            <person name="Futagami T."/>
            <person name="Toyoda A."/>
            <person name="Takaki Y."/>
            <person name="Nishi S."/>
            <person name="Hori S."/>
            <person name="Arai W."/>
            <person name="Tsubouchi T."/>
            <person name="Morono Y."/>
            <person name="Uchiyama I."/>
            <person name="Ito T."/>
            <person name="Fujiyama A."/>
            <person name="Inagaki F."/>
            <person name="Takami H."/>
        </authorList>
    </citation>
    <scope>NUCLEOTIDE SEQUENCE</scope>
    <source>
        <strain evidence="1">Expedition CK06-06</strain>
    </source>
</reference>
<name>X1DTG0_9ZZZZ</name>
<evidence type="ECO:0000313" key="1">
    <source>
        <dbReference type="EMBL" id="GAH23437.1"/>
    </source>
</evidence>
<accession>X1DTG0</accession>
<feature type="non-terminal residue" evidence="1">
    <location>
        <position position="70"/>
    </location>
</feature>
<proteinExistence type="predicted"/>
<sequence length="70" mass="8355">MGDIIFVAANLFDEICVRGFGYLFGRSLSYLFGKRIYNWWINRRTPKRTVKWINQYFVDYLSDSKTAGQF</sequence>
<dbReference type="AlphaFoldDB" id="X1DTG0"/>